<dbReference type="InterPro" id="IPR038416">
    <property type="entry name" value="Ribosom_S30AE_C_sf"/>
</dbReference>
<dbReference type="NCBIfam" id="TIGR00741">
    <property type="entry name" value="yfiA"/>
    <property type="match status" value="1"/>
</dbReference>
<name>A0A1I2KKC6_9ACTN</name>
<dbReference type="Proteomes" id="UP000199052">
    <property type="component" value="Unassembled WGS sequence"/>
</dbReference>
<dbReference type="CDD" id="cd00552">
    <property type="entry name" value="RaiA"/>
    <property type="match status" value="1"/>
</dbReference>
<keyword evidence="1 3" id="KW-0963">Cytoplasm</keyword>
<dbReference type="PANTHER" id="PTHR33231">
    <property type="entry name" value="30S RIBOSOMAL PROTEIN"/>
    <property type="match status" value="1"/>
</dbReference>
<dbReference type="InterPro" id="IPR050574">
    <property type="entry name" value="HPF/YfiA_ribosome-assoc"/>
</dbReference>
<sequence>MDVVVVGRHCAVTDRFRRHVEEKLTRLERFTARASRIEIEVCKERTRAGESERVELTVYSRGPLVRAEASAADRFAALDLALDKLLARLRKAADRRRVHHGSRTPMSVAEATGPAMEQTAAVHELNGRRSGRRSSDEYDSEEDYTRYAERNGVGEADGRPGTEVVAGIEVTGDGPLVVRVKEHAAVPMTLDQALYEMELVGHDFYLFIDADSHHPSVVYRRRGYDYGVIRLEEENAAAAVAAAERRS</sequence>
<evidence type="ECO:0000256" key="3">
    <source>
        <dbReference type="HAMAP-Rule" id="MF_00839"/>
    </source>
</evidence>
<dbReference type="InterPro" id="IPR034694">
    <property type="entry name" value="HPF_long/plastid"/>
</dbReference>
<dbReference type="Pfam" id="PF16321">
    <property type="entry name" value="Ribosom_S30AE_C"/>
    <property type="match status" value="1"/>
</dbReference>
<proteinExistence type="inferred from homology"/>
<accession>A0A1I2KKC6</accession>
<dbReference type="Pfam" id="PF02482">
    <property type="entry name" value="Ribosomal_S30AE"/>
    <property type="match status" value="1"/>
</dbReference>
<dbReference type="GO" id="GO:0045900">
    <property type="term" value="P:negative regulation of translational elongation"/>
    <property type="evidence" value="ECO:0007669"/>
    <property type="project" value="TreeGrafter"/>
</dbReference>
<dbReference type="PANTHER" id="PTHR33231:SF1">
    <property type="entry name" value="30S RIBOSOMAL PROTEIN"/>
    <property type="match status" value="1"/>
</dbReference>
<dbReference type="GO" id="GO:0022627">
    <property type="term" value="C:cytosolic small ribosomal subunit"/>
    <property type="evidence" value="ECO:0007669"/>
    <property type="project" value="TreeGrafter"/>
</dbReference>
<reference evidence="6 7" key="1">
    <citation type="submission" date="2016-10" db="EMBL/GenBank/DDBJ databases">
        <authorList>
            <person name="de Groot N.N."/>
        </authorList>
    </citation>
    <scope>NUCLEOTIDE SEQUENCE [LARGE SCALE GENOMIC DNA]</scope>
    <source>
        <strain evidence="6 7">CPCC 202808</strain>
    </source>
</reference>
<dbReference type="HAMAP" id="MF_00839">
    <property type="entry name" value="HPF"/>
    <property type="match status" value="1"/>
</dbReference>
<comment type="similarity">
    <text evidence="3">Belongs to the HPF/YfiA ribosome-associated protein family. Long HPF subfamily.</text>
</comment>
<evidence type="ECO:0000256" key="2">
    <source>
        <dbReference type="ARBA" id="ARBA00022845"/>
    </source>
</evidence>
<dbReference type="OrthoDB" id="9794975at2"/>
<dbReference type="EMBL" id="FOOI01000001">
    <property type="protein sequence ID" value="SFF67472.1"/>
    <property type="molecule type" value="Genomic_DNA"/>
</dbReference>
<dbReference type="Gene3D" id="3.30.505.50">
    <property type="entry name" value="Sigma 54 modulation/S30EA ribosomal protein, C-terminal domain"/>
    <property type="match status" value="1"/>
</dbReference>
<feature type="domain" description="Sigma 54 modulation/S30EA ribosomal protein C-terminal" evidence="5">
    <location>
        <begin position="175"/>
        <end position="228"/>
    </location>
</feature>
<organism evidence="6 7">
    <name type="scientific">Actinopolymorpha cephalotaxi</name>
    <dbReference type="NCBI Taxonomy" id="504797"/>
    <lineage>
        <taxon>Bacteria</taxon>
        <taxon>Bacillati</taxon>
        <taxon>Actinomycetota</taxon>
        <taxon>Actinomycetes</taxon>
        <taxon>Propionibacteriales</taxon>
        <taxon>Actinopolymorphaceae</taxon>
        <taxon>Actinopolymorpha</taxon>
    </lineage>
</organism>
<dbReference type="InterPro" id="IPR003489">
    <property type="entry name" value="RHF/RaiA"/>
</dbReference>
<dbReference type="SUPFAM" id="SSF69754">
    <property type="entry name" value="Ribosome binding protein Y (YfiA homologue)"/>
    <property type="match status" value="1"/>
</dbReference>
<dbReference type="InterPro" id="IPR032528">
    <property type="entry name" value="Ribosom_S30AE_C"/>
</dbReference>
<dbReference type="InterPro" id="IPR036567">
    <property type="entry name" value="RHF-like"/>
</dbReference>
<dbReference type="AlphaFoldDB" id="A0A1I2KKC6"/>
<comment type="subunit">
    <text evidence="3">Interacts with 100S ribosomes.</text>
</comment>
<evidence type="ECO:0000256" key="1">
    <source>
        <dbReference type="ARBA" id="ARBA00022490"/>
    </source>
</evidence>
<feature type="region of interest" description="Disordered" evidence="4">
    <location>
        <begin position="123"/>
        <end position="144"/>
    </location>
</feature>
<dbReference type="Gene3D" id="3.30.160.100">
    <property type="entry name" value="Ribosome hibernation promotion factor-like"/>
    <property type="match status" value="1"/>
</dbReference>
<keyword evidence="2 3" id="KW-0810">Translation regulation</keyword>
<evidence type="ECO:0000313" key="7">
    <source>
        <dbReference type="Proteomes" id="UP000199052"/>
    </source>
</evidence>
<comment type="subcellular location">
    <subcellularLocation>
        <location evidence="3">Cytoplasm</location>
    </subcellularLocation>
</comment>
<evidence type="ECO:0000256" key="4">
    <source>
        <dbReference type="SAM" id="MobiDB-lite"/>
    </source>
</evidence>
<dbReference type="FunFam" id="3.30.505.50:FF:000002">
    <property type="entry name" value="Ribosome hibernation promoting factor"/>
    <property type="match status" value="1"/>
</dbReference>
<protein>
    <recommendedName>
        <fullName evidence="3">Ribosome hibernation promoting factor</fullName>
        <shortName evidence="3">HPF</shortName>
    </recommendedName>
</protein>
<comment type="function">
    <text evidence="3">Required for dimerization of active 70S ribosomes into 100S ribosomes in stationary phase; 100S ribosomes are translationally inactive and sometimes present during exponential growth.</text>
</comment>
<dbReference type="STRING" id="504797.SAMN05421678_101369"/>
<feature type="region of interest" description="Disordered" evidence="4">
    <location>
        <begin position="96"/>
        <end position="115"/>
    </location>
</feature>
<evidence type="ECO:0000313" key="6">
    <source>
        <dbReference type="EMBL" id="SFF67472.1"/>
    </source>
</evidence>
<evidence type="ECO:0000259" key="5">
    <source>
        <dbReference type="Pfam" id="PF16321"/>
    </source>
</evidence>
<gene>
    <name evidence="3" type="primary">hpf</name>
    <name evidence="6" type="ORF">SAMN05421678_101369</name>
</gene>
<dbReference type="GO" id="GO:0043024">
    <property type="term" value="F:ribosomal small subunit binding"/>
    <property type="evidence" value="ECO:0007669"/>
    <property type="project" value="TreeGrafter"/>
</dbReference>